<sequence>PRGEGKGLQKLYVQFPLQQEATQHILQVIGPGGAACCTPSGLCEEERVGSLVLSELFGERKANLFSEMSPGSACNHFWSGLRVWSIDRVRDSPADPPRLPGNSTIQELVKQEILATLKQSEHKMDELIKRIQKADPVSKYQAVIARLQADIKKIKRREQVALACIKKLRPVPLAPSTGHDQQSPGAVRPGPPSSRDSPICILDPPSSPTGLPPAEPGATESPAPLSVS</sequence>
<organism evidence="3 4">
    <name type="scientific">Albula glossodonta</name>
    <name type="common">roundjaw bonefish</name>
    <dbReference type="NCBI Taxonomy" id="121402"/>
    <lineage>
        <taxon>Eukaryota</taxon>
        <taxon>Metazoa</taxon>
        <taxon>Chordata</taxon>
        <taxon>Craniata</taxon>
        <taxon>Vertebrata</taxon>
        <taxon>Euteleostomi</taxon>
        <taxon>Actinopterygii</taxon>
        <taxon>Neopterygii</taxon>
        <taxon>Teleostei</taxon>
        <taxon>Albuliformes</taxon>
        <taxon>Albulidae</taxon>
        <taxon>Albula</taxon>
    </lineage>
</organism>
<reference evidence="3" key="1">
    <citation type="thesis" date="2021" institute="BYU ScholarsArchive" country="Provo, UT, USA">
        <title>Applications of and Algorithms for Genome Assembly and Genomic Analyses with an Emphasis on Marine Teleosts.</title>
        <authorList>
            <person name="Pickett B.D."/>
        </authorList>
    </citation>
    <scope>NUCLEOTIDE SEQUENCE</scope>
    <source>
        <strain evidence="3">HI-2016</strain>
    </source>
</reference>
<proteinExistence type="predicted"/>
<dbReference type="OrthoDB" id="2434995at2759"/>
<gene>
    <name evidence="3" type="ORF">JZ751_009080</name>
</gene>
<accession>A0A8T2MTH1</accession>
<evidence type="ECO:0000313" key="4">
    <source>
        <dbReference type="Proteomes" id="UP000824540"/>
    </source>
</evidence>
<evidence type="ECO:0000313" key="3">
    <source>
        <dbReference type="EMBL" id="KAG9328958.1"/>
    </source>
</evidence>
<evidence type="ECO:0000256" key="2">
    <source>
        <dbReference type="SAM" id="MobiDB-lite"/>
    </source>
</evidence>
<feature type="coiled-coil region" evidence="1">
    <location>
        <begin position="110"/>
        <end position="157"/>
    </location>
</feature>
<dbReference type="EMBL" id="JAFBMS010001601">
    <property type="protein sequence ID" value="KAG9328958.1"/>
    <property type="molecule type" value="Genomic_DNA"/>
</dbReference>
<feature type="non-terminal residue" evidence="3">
    <location>
        <position position="228"/>
    </location>
</feature>
<protein>
    <submittedName>
        <fullName evidence="3">Uncharacterized protein</fullName>
    </submittedName>
</protein>
<feature type="non-terminal residue" evidence="3">
    <location>
        <position position="1"/>
    </location>
</feature>
<feature type="compositionally biased region" description="Pro residues" evidence="2">
    <location>
        <begin position="205"/>
        <end position="215"/>
    </location>
</feature>
<comment type="caution">
    <text evidence="3">The sequence shown here is derived from an EMBL/GenBank/DDBJ whole genome shotgun (WGS) entry which is preliminary data.</text>
</comment>
<dbReference type="Proteomes" id="UP000824540">
    <property type="component" value="Unassembled WGS sequence"/>
</dbReference>
<dbReference type="AlphaFoldDB" id="A0A8T2MTH1"/>
<evidence type="ECO:0000256" key="1">
    <source>
        <dbReference type="SAM" id="Coils"/>
    </source>
</evidence>
<keyword evidence="1" id="KW-0175">Coiled coil</keyword>
<name>A0A8T2MTH1_9TELE</name>
<keyword evidence="4" id="KW-1185">Reference proteome</keyword>
<feature type="region of interest" description="Disordered" evidence="2">
    <location>
        <begin position="171"/>
        <end position="228"/>
    </location>
</feature>